<evidence type="ECO:0000256" key="1">
    <source>
        <dbReference type="SAM" id="Phobius"/>
    </source>
</evidence>
<keyword evidence="1" id="KW-1133">Transmembrane helix</keyword>
<evidence type="ECO:0000313" key="4">
    <source>
        <dbReference type="Proteomes" id="UP000478008"/>
    </source>
</evidence>
<dbReference type="EMBL" id="CABFWN010000002">
    <property type="protein sequence ID" value="VUG17465.1"/>
    <property type="molecule type" value="Genomic_DNA"/>
</dbReference>
<feature type="transmembrane region" description="Helical" evidence="1">
    <location>
        <begin position="88"/>
        <end position="106"/>
    </location>
</feature>
<dbReference type="Proteomes" id="UP000478008">
    <property type="component" value="Unassembled WGS sequence"/>
</dbReference>
<keyword evidence="1" id="KW-0812">Transmembrane</keyword>
<accession>A0A7D9H3C6</accession>
<dbReference type="AlphaFoldDB" id="A0A7D9H3C6"/>
<evidence type="ECO:0000313" key="3">
    <source>
        <dbReference type="EMBL" id="VUG17465.1"/>
    </source>
</evidence>
<dbReference type="PANTHER" id="PTHR36854">
    <property type="entry name" value="CHROMOSOME 9, WHOLE GENOME SHOTGUN SEQUENCE"/>
    <property type="match status" value="1"/>
</dbReference>
<name>A0A7D9H3C6_DEKBR</name>
<reference evidence="3 4" key="1">
    <citation type="submission" date="2019-07" db="EMBL/GenBank/DDBJ databases">
        <authorList>
            <person name="Friedrich A."/>
            <person name="Schacherer J."/>
        </authorList>
    </citation>
    <scope>NUCLEOTIDE SEQUENCE [LARGE SCALE GENOMIC DNA]</scope>
</reference>
<keyword evidence="1" id="KW-0472">Membrane</keyword>
<sequence>MPLNALKRCLLILIAITSFASAYETYCKCQCGQDYAIYTLEHKQTCRDCNASFCLSKGSVLCSGKTKDEAKKEIITSCFQRESTRDMLVIYGFMILIGMLLLFVVVKKHL</sequence>
<keyword evidence="4" id="KW-1185">Reference proteome</keyword>
<feature type="signal peptide" evidence="2">
    <location>
        <begin position="1"/>
        <end position="22"/>
    </location>
</feature>
<gene>
    <name evidence="3" type="ORF">DEBR0S2_07844G</name>
</gene>
<keyword evidence="2" id="KW-0732">Signal</keyword>
<organism evidence="3 4">
    <name type="scientific">Dekkera bruxellensis</name>
    <name type="common">Brettanomyces custersii</name>
    <dbReference type="NCBI Taxonomy" id="5007"/>
    <lineage>
        <taxon>Eukaryota</taxon>
        <taxon>Fungi</taxon>
        <taxon>Dikarya</taxon>
        <taxon>Ascomycota</taxon>
        <taxon>Saccharomycotina</taxon>
        <taxon>Pichiomycetes</taxon>
        <taxon>Pichiales</taxon>
        <taxon>Pichiaceae</taxon>
        <taxon>Brettanomyces</taxon>
    </lineage>
</organism>
<protein>
    <submittedName>
        <fullName evidence="3">DEBR0S2_07844g1_1</fullName>
    </submittedName>
</protein>
<evidence type="ECO:0000256" key="2">
    <source>
        <dbReference type="SAM" id="SignalP"/>
    </source>
</evidence>
<proteinExistence type="predicted"/>
<dbReference type="PANTHER" id="PTHR36854:SF1">
    <property type="entry name" value="TRANSMEMBRANE PROTEIN"/>
    <property type="match status" value="1"/>
</dbReference>
<feature type="chain" id="PRO_5028881924" evidence="2">
    <location>
        <begin position="23"/>
        <end position="110"/>
    </location>
</feature>